<evidence type="ECO:0000256" key="1">
    <source>
        <dbReference type="ARBA" id="ARBA00010531"/>
    </source>
</evidence>
<evidence type="ECO:0000256" key="2">
    <source>
        <dbReference type="ARBA" id="ARBA00022491"/>
    </source>
</evidence>
<dbReference type="InterPro" id="IPR005878">
    <property type="entry name" value="Ribosom_uL1_bac-type"/>
</dbReference>
<keyword evidence="7 9" id="KW-0687">Ribonucleoprotein</keyword>
<evidence type="ECO:0000256" key="10">
    <source>
        <dbReference type="RuleBase" id="RU000659"/>
    </source>
</evidence>
<comment type="function">
    <text evidence="9">Protein L1 is also a translational repressor protein, it controls the translation of the L11 operon by binding to its mRNA.</text>
</comment>
<reference evidence="12" key="1">
    <citation type="submission" date="2017-09" db="EMBL/GenBank/DDBJ databases">
        <title>Depth-based differentiation of microbial function through sediment-hosted aquifers and enrichment of novel symbionts in the deep terrestrial subsurface.</title>
        <authorList>
            <person name="Probst A.J."/>
            <person name="Ladd B."/>
            <person name="Jarett J.K."/>
            <person name="Geller-Mcgrath D.E."/>
            <person name="Sieber C.M.K."/>
            <person name="Emerson J.B."/>
            <person name="Anantharaman K."/>
            <person name="Thomas B.C."/>
            <person name="Malmstrom R."/>
            <person name="Stieglmeier M."/>
            <person name="Klingl A."/>
            <person name="Woyke T."/>
            <person name="Ryan C.M."/>
            <person name="Banfield J.F."/>
        </authorList>
    </citation>
    <scope>NUCLEOTIDE SEQUENCE [LARGE SCALE GENOMIC DNA]</scope>
</reference>
<dbReference type="HAMAP" id="MF_01318_B">
    <property type="entry name" value="Ribosomal_uL1_B"/>
    <property type="match status" value="1"/>
</dbReference>
<keyword evidence="5 9" id="KW-0694">RNA-binding</keyword>
<gene>
    <name evidence="9" type="primary">rplA</name>
    <name evidence="11" type="ORF">COY37_00645</name>
</gene>
<dbReference type="AlphaFoldDB" id="A0A2M7TB96"/>
<proteinExistence type="inferred from homology"/>
<evidence type="ECO:0000256" key="6">
    <source>
        <dbReference type="ARBA" id="ARBA00022980"/>
    </source>
</evidence>
<comment type="caution">
    <text evidence="11">The sequence shown here is derived from an EMBL/GenBank/DDBJ whole genome shotgun (WGS) entry which is preliminary data.</text>
</comment>
<evidence type="ECO:0000256" key="7">
    <source>
        <dbReference type="ARBA" id="ARBA00023274"/>
    </source>
</evidence>
<dbReference type="Gene3D" id="3.30.190.20">
    <property type="match status" value="1"/>
</dbReference>
<evidence type="ECO:0000256" key="3">
    <source>
        <dbReference type="ARBA" id="ARBA00022730"/>
    </source>
</evidence>
<keyword evidence="9" id="KW-0820">tRNA-binding</keyword>
<comment type="similarity">
    <text evidence="1 9 10">Belongs to the universal ribosomal protein uL1 family.</text>
</comment>
<dbReference type="GO" id="GO:0019843">
    <property type="term" value="F:rRNA binding"/>
    <property type="evidence" value="ECO:0007669"/>
    <property type="project" value="UniProtKB-UniRule"/>
</dbReference>
<dbReference type="InterPro" id="IPR023674">
    <property type="entry name" value="Ribosomal_uL1-like"/>
</dbReference>
<dbReference type="GO" id="GO:0006412">
    <property type="term" value="P:translation"/>
    <property type="evidence" value="ECO:0007669"/>
    <property type="project" value="UniProtKB-UniRule"/>
</dbReference>
<evidence type="ECO:0000256" key="4">
    <source>
        <dbReference type="ARBA" id="ARBA00022845"/>
    </source>
</evidence>
<dbReference type="CDD" id="cd00403">
    <property type="entry name" value="Ribosomal_L1"/>
    <property type="match status" value="1"/>
</dbReference>
<dbReference type="InterPro" id="IPR016095">
    <property type="entry name" value="Ribosomal_uL1_3-a/b-sand"/>
</dbReference>
<keyword evidence="4 9" id="KW-0810">Translation regulation</keyword>
<dbReference type="Pfam" id="PF00687">
    <property type="entry name" value="Ribosomal_L1"/>
    <property type="match status" value="1"/>
</dbReference>
<dbReference type="SUPFAM" id="SSF56808">
    <property type="entry name" value="Ribosomal protein L1"/>
    <property type="match status" value="1"/>
</dbReference>
<name>A0A2M7TB96_9ACTN</name>
<accession>A0A2M7TB96</accession>
<dbReference type="EMBL" id="PFNG01000019">
    <property type="protein sequence ID" value="PIZ42323.1"/>
    <property type="molecule type" value="Genomic_DNA"/>
</dbReference>
<dbReference type="PIRSF" id="PIRSF002155">
    <property type="entry name" value="Ribosomal_L1"/>
    <property type="match status" value="1"/>
</dbReference>
<dbReference type="GO" id="GO:0000049">
    <property type="term" value="F:tRNA binding"/>
    <property type="evidence" value="ECO:0007669"/>
    <property type="project" value="UniProtKB-KW"/>
</dbReference>
<keyword evidence="2 9" id="KW-0678">Repressor</keyword>
<dbReference type="PROSITE" id="PS01199">
    <property type="entry name" value="RIBOSOMAL_L1"/>
    <property type="match status" value="1"/>
</dbReference>
<comment type="function">
    <text evidence="9">Binds directly to 23S rRNA. The L1 stalk is quite mobile in the ribosome, and is involved in E site tRNA release.</text>
</comment>
<keyword evidence="3 9" id="KW-0699">rRNA-binding</keyword>
<dbReference type="RefSeq" id="WP_286677475.1">
    <property type="nucleotide sequence ID" value="NZ_MNXI01000008.1"/>
</dbReference>
<evidence type="ECO:0000256" key="8">
    <source>
        <dbReference type="ARBA" id="ARBA00035241"/>
    </source>
</evidence>
<evidence type="ECO:0000256" key="9">
    <source>
        <dbReference type="HAMAP-Rule" id="MF_01318"/>
    </source>
</evidence>
<dbReference type="FunFam" id="3.40.50.790:FF:000001">
    <property type="entry name" value="50S ribosomal protein L1"/>
    <property type="match status" value="1"/>
</dbReference>
<dbReference type="GO" id="GO:0015934">
    <property type="term" value="C:large ribosomal subunit"/>
    <property type="evidence" value="ECO:0007669"/>
    <property type="project" value="InterPro"/>
</dbReference>
<dbReference type="NCBIfam" id="TIGR01169">
    <property type="entry name" value="rplA_bact"/>
    <property type="match status" value="1"/>
</dbReference>
<keyword evidence="6 9" id="KW-0689">Ribosomal protein</keyword>
<comment type="subunit">
    <text evidence="9">Part of the 50S ribosomal subunit.</text>
</comment>
<dbReference type="PANTHER" id="PTHR36427:SF3">
    <property type="entry name" value="LARGE RIBOSOMAL SUBUNIT PROTEIN UL1M"/>
    <property type="match status" value="1"/>
</dbReference>
<organism evidence="11 12">
    <name type="scientific">Candidatus Aquicultor secundus</name>
    <dbReference type="NCBI Taxonomy" id="1973895"/>
    <lineage>
        <taxon>Bacteria</taxon>
        <taxon>Bacillati</taxon>
        <taxon>Actinomycetota</taxon>
        <taxon>Candidatus Aquicultoria</taxon>
        <taxon>Candidatus Aquicultorales</taxon>
        <taxon>Candidatus Aquicultoraceae</taxon>
        <taxon>Candidatus Aquicultor</taxon>
    </lineage>
</organism>
<dbReference type="InterPro" id="IPR023673">
    <property type="entry name" value="Ribosomal_uL1_CS"/>
</dbReference>
<dbReference type="Proteomes" id="UP000230956">
    <property type="component" value="Unassembled WGS sequence"/>
</dbReference>
<dbReference type="GO" id="GO:0003735">
    <property type="term" value="F:structural constituent of ribosome"/>
    <property type="evidence" value="ECO:0007669"/>
    <property type="project" value="InterPro"/>
</dbReference>
<sequence>MKKGKKYREVQAKIDREKLYSPLEAVRLLKEIAPAKFDETAEVHIKLGVDPRKADQQVRGTVSLPYGTGKTVRVAVFAQGEKAKEAETAGADYVGAGDLAEKIQGGWFDFDVAIATPDMMATVGKLGKLLGPRGLMPNPKAGTVTFDVGKTVKDVKAGKIEYRVDKFGIVHSVIGKISFPVDKLIGNYQALIEELVRAKPSAAKGKYIKSISVSTTMSPGVKVDTTKVRDLMEEEAAAS</sequence>
<dbReference type="PANTHER" id="PTHR36427">
    <property type="entry name" value="54S RIBOSOMAL PROTEIN L1, MITOCHONDRIAL"/>
    <property type="match status" value="1"/>
</dbReference>
<evidence type="ECO:0000313" key="11">
    <source>
        <dbReference type="EMBL" id="PIZ42323.1"/>
    </source>
</evidence>
<protein>
    <recommendedName>
        <fullName evidence="8 9">Large ribosomal subunit protein uL1</fullName>
    </recommendedName>
</protein>
<dbReference type="InterPro" id="IPR028364">
    <property type="entry name" value="Ribosomal_uL1/biogenesis"/>
</dbReference>
<evidence type="ECO:0000313" key="12">
    <source>
        <dbReference type="Proteomes" id="UP000230956"/>
    </source>
</evidence>
<dbReference type="GO" id="GO:0006417">
    <property type="term" value="P:regulation of translation"/>
    <property type="evidence" value="ECO:0007669"/>
    <property type="project" value="UniProtKB-KW"/>
</dbReference>
<dbReference type="InterPro" id="IPR002143">
    <property type="entry name" value="Ribosomal_uL1"/>
</dbReference>
<evidence type="ECO:0000256" key="5">
    <source>
        <dbReference type="ARBA" id="ARBA00022884"/>
    </source>
</evidence>
<dbReference type="Gene3D" id="3.40.50.790">
    <property type="match status" value="1"/>
</dbReference>